<dbReference type="Proteomes" id="UP000308549">
    <property type="component" value="Unassembled WGS sequence"/>
</dbReference>
<evidence type="ECO:0000256" key="3">
    <source>
        <dbReference type="ARBA" id="ARBA00022737"/>
    </source>
</evidence>
<dbReference type="SMART" id="SM00320">
    <property type="entry name" value="WD40"/>
    <property type="match status" value="2"/>
</dbReference>
<dbReference type="PANTHER" id="PTHR11227">
    <property type="entry name" value="WD-REPEAT PROTEIN INTERACTING WITH PHOSPHOINOSIDES WIPI -RELATED"/>
    <property type="match status" value="1"/>
</dbReference>
<feature type="compositionally biased region" description="Low complexity" evidence="5">
    <location>
        <begin position="311"/>
        <end position="324"/>
    </location>
</feature>
<comment type="subcellular location">
    <subcellularLocation>
        <location evidence="1">Vacuole membrane</location>
        <topology evidence="1">Peripheral membrane protein</topology>
    </subcellularLocation>
</comment>
<organism evidence="6 7">
    <name type="scientific">Salinomyces thailandicus</name>
    <dbReference type="NCBI Taxonomy" id="706561"/>
    <lineage>
        <taxon>Eukaryota</taxon>
        <taxon>Fungi</taxon>
        <taxon>Dikarya</taxon>
        <taxon>Ascomycota</taxon>
        <taxon>Pezizomycotina</taxon>
        <taxon>Dothideomycetes</taxon>
        <taxon>Dothideomycetidae</taxon>
        <taxon>Mycosphaerellales</taxon>
        <taxon>Teratosphaeriaceae</taxon>
        <taxon>Salinomyces</taxon>
    </lineage>
</organism>
<evidence type="ECO:0000256" key="1">
    <source>
        <dbReference type="ARBA" id="ARBA00004148"/>
    </source>
</evidence>
<dbReference type="Pfam" id="PF21032">
    <property type="entry name" value="PROPPIN"/>
    <property type="match status" value="1"/>
</dbReference>
<dbReference type="OrthoDB" id="1667587at2759"/>
<dbReference type="InterPro" id="IPR036322">
    <property type="entry name" value="WD40_repeat_dom_sf"/>
</dbReference>
<evidence type="ECO:0008006" key="8">
    <source>
        <dbReference type="Google" id="ProtNLM"/>
    </source>
</evidence>
<keyword evidence="7" id="KW-1185">Reference proteome</keyword>
<dbReference type="InterPro" id="IPR048720">
    <property type="entry name" value="PROPPIN"/>
</dbReference>
<gene>
    <name evidence="6" type="ORF">B0A50_05900</name>
</gene>
<dbReference type="EMBL" id="NAJL01000037">
    <property type="protein sequence ID" value="TKA25202.1"/>
    <property type="molecule type" value="Genomic_DNA"/>
</dbReference>
<evidence type="ECO:0000313" key="7">
    <source>
        <dbReference type="Proteomes" id="UP000308549"/>
    </source>
</evidence>
<keyword evidence="2" id="KW-0853">WD repeat</keyword>
<name>A0A4U0TTC6_9PEZI</name>
<dbReference type="Gene3D" id="2.130.10.10">
    <property type="entry name" value="YVTN repeat-like/Quinoprotein amine dehydrogenase"/>
    <property type="match status" value="1"/>
</dbReference>
<evidence type="ECO:0000256" key="4">
    <source>
        <dbReference type="ARBA" id="ARBA00025740"/>
    </source>
</evidence>
<accession>A0A4U0TTC6</accession>
<dbReference type="AlphaFoldDB" id="A0A4U0TTC6"/>
<keyword evidence="3" id="KW-0677">Repeat</keyword>
<reference evidence="6 7" key="1">
    <citation type="submission" date="2017-03" db="EMBL/GenBank/DDBJ databases">
        <title>Genomes of endolithic fungi from Antarctica.</title>
        <authorList>
            <person name="Coleine C."/>
            <person name="Masonjones S."/>
            <person name="Stajich J.E."/>
        </authorList>
    </citation>
    <scope>NUCLEOTIDE SEQUENCE [LARGE SCALE GENOMIC DNA]</scope>
    <source>
        <strain evidence="6 7">CCFEE 6315</strain>
    </source>
</reference>
<sequence>MAGLNYVTFNQDHSLLAVATTRGLRIYTTDPFELTNHSTDDDISLVEQLFSTSLVAMILTPRLLRIVNTKRHSTICELTFHGMVVAVKMNRKRLAVMLEEIVFIYDISNMKLLKQQLTPLNPAGICAISPSSENNYLALPHHQKTAANAAAQPSHVPKSVAKEAVSGDVLLYDLNKMEEVTVIQAHQAPLSSMAINNDGTLMATASEKGTVIRVFSIPDGKKLYQFRRGSMPARIYCMSFNATSTLLCVSSATETIHIFKLAPPGSSNPSATNTNATKNGASNSSPPSSPLQATTRDRSSSPSPTPDHPSDATPATNPRTTTNPGLMSFVRRTSQNVSTGLVARAATYLPTSVTELWEPQRDFAWLRLPRSGPSSAAAGGHHQQQQQQPVRSVVAMANNVPHVMVATNEGDFYVFALDLERGGEGTLVRRFEYVERALALNMPVGVEPHEVV</sequence>
<evidence type="ECO:0000256" key="5">
    <source>
        <dbReference type="SAM" id="MobiDB-lite"/>
    </source>
</evidence>
<dbReference type="InterPro" id="IPR015943">
    <property type="entry name" value="WD40/YVTN_repeat-like_dom_sf"/>
</dbReference>
<evidence type="ECO:0000313" key="6">
    <source>
        <dbReference type="EMBL" id="TKA25202.1"/>
    </source>
</evidence>
<dbReference type="SUPFAM" id="SSF50978">
    <property type="entry name" value="WD40 repeat-like"/>
    <property type="match status" value="1"/>
</dbReference>
<dbReference type="GO" id="GO:0005774">
    <property type="term" value="C:vacuolar membrane"/>
    <property type="evidence" value="ECO:0007669"/>
    <property type="project" value="UniProtKB-SubCell"/>
</dbReference>
<comment type="similarity">
    <text evidence="4">Belongs to the WD repeat PROPPIN family.</text>
</comment>
<proteinExistence type="inferred from homology"/>
<protein>
    <recommendedName>
        <fullName evidence="8">Autophagy-related protein 18</fullName>
    </recommendedName>
</protein>
<dbReference type="InterPro" id="IPR001680">
    <property type="entry name" value="WD40_rpt"/>
</dbReference>
<feature type="compositionally biased region" description="Polar residues" evidence="5">
    <location>
        <begin position="265"/>
        <end position="281"/>
    </location>
</feature>
<feature type="region of interest" description="Disordered" evidence="5">
    <location>
        <begin position="261"/>
        <end position="326"/>
    </location>
</feature>
<evidence type="ECO:0000256" key="2">
    <source>
        <dbReference type="ARBA" id="ARBA00022574"/>
    </source>
</evidence>
<comment type="caution">
    <text evidence="6">The sequence shown here is derived from an EMBL/GenBank/DDBJ whole genome shotgun (WGS) entry which is preliminary data.</text>
</comment>